<gene>
    <name evidence="2" type="ORF">PVAP13_3NG238200</name>
</gene>
<evidence type="ECO:0000256" key="1">
    <source>
        <dbReference type="SAM" id="MobiDB-lite"/>
    </source>
</evidence>
<evidence type="ECO:0000313" key="3">
    <source>
        <dbReference type="Proteomes" id="UP000823388"/>
    </source>
</evidence>
<feature type="region of interest" description="Disordered" evidence="1">
    <location>
        <begin position="1"/>
        <end position="76"/>
    </location>
</feature>
<organism evidence="2 3">
    <name type="scientific">Panicum virgatum</name>
    <name type="common">Blackwell switchgrass</name>
    <dbReference type="NCBI Taxonomy" id="38727"/>
    <lineage>
        <taxon>Eukaryota</taxon>
        <taxon>Viridiplantae</taxon>
        <taxon>Streptophyta</taxon>
        <taxon>Embryophyta</taxon>
        <taxon>Tracheophyta</taxon>
        <taxon>Spermatophyta</taxon>
        <taxon>Magnoliopsida</taxon>
        <taxon>Liliopsida</taxon>
        <taxon>Poales</taxon>
        <taxon>Poaceae</taxon>
        <taxon>PACMAD clade</taxon>
        <taxon>Panicoideae</taxon>
        <taxon>Panicodae</taxon>
        <taxon>Paniceae</taxon>
        <taxon>Panicinae</taxon>
        <taxon>Panicum</taxon>
        <taxon>Panicum sect. Hiantes</taxon>
    </lineage>
</organism>
<accession>A0A8T0UKR3</accession>
<reference evidence="2" key="1">
    <citation type="submission" date="2020-05" db="EMBL/GenBank/DDBJ databases">
        <title>WGS assembly of Panicum virgatum.</title>
        <authorList>
            <person name="Lovell J.T."/>
            <person name="Jenkins J."/>
            <person name="Shu S."/>
            <person name="Juenger T.E."/>
            <person name="Schmutz J."/>
        </authorList>
    </citation>
    <scope>NUCLEOTIDE SEQUENCE</scope>
    <source>
        <strain evidence="2">AP13</strain>
    </source>
</reference>
<dbReference type="EMBL" id="CM029042">
    <property type="protein sequence ID" value="KAG2621423.1"/>
    <property type="molecule type" value="Genomic_DNA"/>
</dbReference>
<evidence type="ECO:0000313" key="2">
    <source>
        <dbReference type="EMBL" id="KAG2621423.1"/>
    </source>
</evidence>
<comment type="caution">
    <text evidence="2">The sequence shown here is derived from an EMBL/GenBank/DDBJ whole genome shotgun (WGS) entry which is preliminary data.</text>
</comment>
<dbReference type="Proteomes" id="UP000823388">
    <property type="component" value="Chromosome 3N"/>
</dbReference>
<dbReference type="AlphaFoldDB" id="A0A8T0UKR3"/>
<proteinExistence type="predicted"/>
<sequence length="142" mass="14872">MFSHPHPSCARPPGRVAARPAPQARAASRSCSAGPSRGGRTAASGRSLGAGSRAPPPPVPGSRLRRRAKRAPAEGHSRICALSLRPCRALARICAGAEAHAGQAIRRRSTRVSMAQIRRRGTIDAGGAAAQIGRRIRRPGLW</sequence>
<feature type="compositionally biased region" description="Low complexity" evidence="1">
    <location>
        <begin position="11"/>
        <end position="40"/>
    </location>
</feature>
<name>A0A8T0UKR3_PANVG</name>
<keyword evidence="3" id="KW-1185">Reference proteome</keyword>
<protein>
    <submittedName>
        <fullName evidence="2">Uncharacterized protein</fullName>
    </submittedName>
</protein>